<feature type="transmembrane region" description="Helical" evidence="9">
    <location>
        <begin position="42"/>
        <end position="67"/>
    </location>
</feature>
<keyword evidence="7 8" id="KW-0472">Membrane</keyword>
<comment type="function">
    <text evidence="8">Probably a riboflavin-binding protein that interacts with the energy-coupling factor (ECF) ABC-transporter complex.</text>
</comment>
<evidence type="ECO:0000256" key="5">
    <source>
        <dbReference type="ARBA" id="ARBA00022692"/>
    </source>
</evidence>
<evidence type="ECO:0000313" key="10">
    <source>
        <dbReference type="EMBL" id="MCM2436804.1"/>
    </source>
</evidence>
<evidence type="ECO:0000256" key="4">
    <source>
        <dbReference type="ARBA" id="ARBA00022475"/>
    </source>
</evidence>
<dbReference type="RefSeq" id="WP_205143236.1">
    <property type="nucleotide sequence ID" value="NZ_JAFBDN010000004.1"/>
</dbReference>
<dbReference type="PIRSF" id="PIRSF037778">
    <property type="entry name" value="UCP037778_transp_RibU"/>
    <property type="match status" value="1"/>
</dbReference>
<keyword evidence="3 8" id="KW-0813">Transport</keyword>
<evidence type="ECO:0000256" key="9">
    <source>
        <dbReference type="SAM" id="Phobius"/>
    </source>
</evidence>
<keyword evidence="11" id="KW-1185">Reference proteome</keyword>
<reference evidence="10" key="1">
    <citation type="submission" date="2021-04" db="EMBL/GenBank/DDBJ databases">
        <title>Taxonomic assessment of Weissella genus.</title>
        <authorList>
            <person name="Fanelli F."/>
            <person name="Chieffi D."/>
            <person name="Dell'Aquila A."/>
            <person name="Gyu-Sung C."/>
            <person name="Franz C.M.A.P."/>
            <person name="Fusco V."/>
        </authorList>
    </citation>
    <scope>NUCLEOTIDE SEQUENCE</scope>
    <source>
        <strain evidence="10">LMG 25373</strain>
    </source>
</reference>
<comment type="subcellular location">
    <subcellularLocation>
        <location evidence="1">Cell membrane</location>
        <topology evidence="1">Multi-pass membrane protein</topology>
    </subcellularLocation>
</comment>
<keyword evidence="4 8" id="KW-1003">Cell membrane</keyword>
<dbReference type="Proteomes" id="UP001057481">
    <property type="component" value="Unassembled WGS sequence"/>
</dbReference>
<proteinExistence type="inferred from homology"/>
<dbReference type="Pfam" id="PF12822">
    <property type="entry name" value="ECF_trnsprt"/>
    <property type="match status" value="1"/>
</dbReference>
<evidence type="ECO:0000256" key="1">
    <source>
        <dbReference type="ARBA" id="ARBA00004651"/>
    </source>
</evidence>
<protein>
    <recommendedName>
        <fullName evidence="8">Riboflavin transporter</fullName>
    </recommendedName>
</protein>
<sequence>MHSVSRTRRLVVIALLSAVAAVLMIFPTLPMFGGFMKLDFSVVIVLIGMLIMDLPSALVILVFRSVIKVLIMNSGVNDWIGMPMNIIAMALFITSIWLFTRKSPVLTLKNYIIGATFGTVSLTIVMAFLNYVYAIPLYQKFANFSLASVGLNLKQWIVEMVLPFNLIQGIVLSFVTALVIFPILNYIKQQKVQLK</sequence>
<evidence type="ECO:0000256" key="3">
    <source>
        <dbReference type="ARBA" id="ARBA00022448"/>
    </source>
</evidence>
<dbReference type="Gene3D" id="1.10.1760.20">
    <property type="match status" value="1"/>
</dbReference>
<dbReference type="EMBL" id="JAGMVS010000039">
    <property type="protein sequence ID" value="MCM2436804.1"/>
    <property type="molecule type" value="Genomic_DNA"/>
</dbReference>
<feature type="transmembrane region" description="Helical" evidence="9">
    <location>
        <begin position="111"/>
        <end position="134"/>
    </location>
</feature>
<feature type="transmembrane region" description="Helical" evidence="9">
    <location>
        <begin position="164"/>
        <end position="187"/>
    </location>
</feature>
<feature type="transmembrane region" description="Helical" evidence="9">
    <location>
        <begin position="79"/>
        <end position="99"/>
    </location>
</feature>
<gene>
    <name evidence="10" type="ORF">KAK10_02510</name>
</gene>
<evidence type="ECO:0000256" key="7">
    <source>
        <dbReference type="ARBA" id="ARBA00023136"/>
    </source>
</evidence>
<name>A0ABT0VHF9_9LACO</name>
<evidence type="ECO:0000256" key="8">
    <source>
        <dbReference type="PIRNR" id="PIRNR037778"/>
    </source>
</evidence>
<dbReference type="PANTHER" id="PTHR38438">
    <property type="entry name" value="RIBOFLAVIN TRANSPORTER RIBU"/>
    <property type="match status" value="1"/>
</dbReference>
<keyword evidence="6 9" id="KW-1133">Transmembrane helix</keyword>
<dbReference type="InterPro" id="IPR025720">
    <property type="entry name" value="RibU"/>
</dbReference>
<dbReference type="PANTHER" id="PTHR38438:SF1">
    <property type="entry name" value="RIBOFLAVIN TRANSPORTER RIBU"/>
    <property type="match status" value="1"/>
</dbReference>
<accession>A0ABT0VHF9</accession>
<organism evidence="10 11">
    <name type="scientific">Periweissella beninensis</name>
    <dbReference type="NCBI Taxonomy" id="504936"/>
    <lineage>
        <taxon>Bacteria</taxon>
        <taxon>Bacillati</taxon>
        <taxon>Bacillota</taxon>
        <taxon>Bacilli</taxon>
        <taxon>Lactobacillales</taxon>
        <taxon>Lactobacillaceae</taxon>
        <taxon>Periweissella</taxon>
    </lineage>
</organism>
<dbReference type="InterPro" id="IPR024529">
    <property type="entry name" value="ECF_trnsprt_substrate-spec"/>
</dbReference>
<evidence type="ECO:0000256" key="2">
    <source>
        <dbReference type="ARBA" id="ARBA00005540"/>
    </source>
</evidence>
<comment type="caution">
    <text evidence="10">The sequence shown here is derived from an EMBL/GenBank/DDBJ whole genome shotgun (WGS) entry which is preliminary data.</text>
</comment>
<keyword evidence="5 9" id="KW-0812">Transmembrane</keyword>
<comment type="similarity">
    <text evidence="2 8">Belongs to the prokaryotic riboflavin transporter (P-RFT) (TC 2.A.87) family.</text>
</comment>
<evidence type="ECO:0000313" key="11">
    <source>
        <dbReference type="Proteomes" id="UP001057481"/>
    </source>
</evidence>
<feature type="transmembrane region" description="Helical" evidence="9">
    <location>
        <begin position="12"/>
        <end position="36"/>
    </location>
</feature>
<evidence type="ECO:0000256" key="6">
    <source>
        <dbReference type="ARBA" id="ARBA00022989"/>
    </source>
</evidence>